<reference evidence="1 2" key="1">
    <citation type="journal article" date="2021" name="Elife">
        <title>Chloroplast acquisition without the gene transfer in kleptoplastic sea slugs, Plakobranchus ocellatus.</title>
        <authorList>
            <person name="Maeda T."/>
            <person name="Takahashi S."/>
            <person name="Yoshida T."/>
            <person name="Shimamura S."/>
            <person name="Takaki Y."/>
            <person name="Nagai Y."/>
            <person name="Toyoda A."/>
            <person name="Suzuki Y."/>
            <person name="Arimoto A."/>
            <person name="Ishii H."/>
            <person name="Satoh N."/>
            <person name="Nishiyama T."/>
            <person name="Hasebe M."/>
            <person name="Maruyama T."/>
            <person name="Minagawa J."/>
            <person name="Obokata J."/>
            <person name="Shigenobu S."/>
        </authorList>
    </citation>
    <scope>NUCLEOTIDE SEQUENCE [LARGE SCALE GENOMIC DNA]</scope>
</reference>
<sequence length="92" mass="10558">MKERPHEPRSYLVDTPKGILRRNRKHLKKAPTLPWQPERPPYQYLGPIPAPGSTLKVPDATTSARLNAQLKTVPQYHLLKKDKMVIKQDLAV</sequence>
<proteinExistence type="predicted"/>
<evidence type="ECO:0000313" key="1">
    <source>
        <dbReference type="EMBL" id="GFO48008.1"/>
    </source>
</evidence>
<dbReference type="Proteomes" id="UP000735302">
    <property type="component" value="Unassembled WGS sequence"/>
</dbReference>
<dbReference type="AlphaFoldDB" id="A0AAV4DV98"/>
<gene>
    <name evidence="1" type="ORF">PoB_007451300</name>
</gene>
<organism evidence="1 2">
    <name type="scientific">Plakobranchus ocellatus</name>
    <dbReference type="NCBI Taxonomy" id="259542"/>
    <lineage>
        <taxon>Eukaryota</taxon>
        <taxon>Metazoa</taxon>
        <taxon>Spiralia</taxon>
        <taxon>Lophotrochozoa</taxon>
        <taxon>Mollusca</taxon>
        <taxon>Gastropoda</taxon>
        <taxon>Heterobranchia</taxon>
        <taxon>Euthyneura</taxon>
        <taxon>Panpulmonata</taxon>
        <taxon>Sacoglossa</taxon>
        <taxon>Placobranchoidea</taxon>
        <taxon>Plakobranchidae</taxon>
        <taxon>Plakobranchus</taxon>
    </lineage>
</organism>
<name>A0AAV4DV98_9GAST</name>
<comment type="caution">
    <text evidence="1">The sequence shown here is derived from an EMBL/GenBank/DDBJ whole genome shotgun (WGS) entry which is preliminary data.</text>
</comment>
<dbReference type="EMBL" id="BLXT01008368">
    <property type="protein sequence ID" value="GFO48008.1"/>
    <property type="molecule type" value="Genomic_DNA"/>
</dbReference>
<evidence type="ECO:0000313" key="2">
    <source>
        <dbReference type="Proteomes" id="UP000735302"/>
    </source>
</evidence>
<keyword evidence="2" id="KW-1185">Reference proteome</keyword>
<protein>
    <submittedName>
        <fullName evidence="1">Uncharacterized protein</fullName>
    </submittedName>
</protein>
<accession>A0AAV4DV98</accession>